<dbReference type="GO" id="GO:0005789">
    <property type="term" value="C:endoplasmic reticulum membrane"/>
    <property type="evidence" value="ECO:0007669"/>
    <property type="project" value="TreeGrafter"/>
</dbReference>
<accession>A0A835BEM2</accession>
<evidence type="ECO:0000313" key="3">
    <source>
        <dbReference type="Proteomes" id="UP000636709"/>
    </source>
</evidence>
<dbReference type="GO" id="GO:1904423">
    <property type="term" value="C:dehydrodolichyl diphosphate synthase complex"/>
    <property type="evidence" value="ECO:0007669"/>
    <property type="project" value="InterPro"/>
</dbReference>
<keyword evidence="1" id="KW-0472">Membrane</keyword>
<dbReference type="SUPFAM" id="SSF64005">
    <property type="entry name" value="Undecaprenyl diphosphate synthase"/>
    <property type="match status" value="1"/>
</dbReference>
<dbReference type="UniPathway" id="UPA00378"/>
<evidence type="ECO:0000256" key="1">
    <source>
        <dbReference type="SAM" id="Phobius"/>
    </source>
</evidence>
<name>A0A835BEM2_9POAL</name>
<dbReference type="GO" id="GO:0045547">
    <property type="term" value="F:ditrans,polycis-polyprenyl diphosphate synthase [(2E,6E)-farnesyl diphosphate specific] activity"/>
    <property type="evidence" value="ECO:0007669"/>
    <property type="project" value="TreeGrafter"/>
</dbReference>
<proteinExistence type="predicted"/>
<gene>
    <name evidence="2" type="ORF">HU200_040549</name>
</gene>
<dbReference type="Proteomes" id="UP000636709">
    <property type="component" value="Unassembled WGS sequence"/>
</dbReference>
<dbReference type="PANTHER" id="PTHR21528">
    <property type="entry name" value="DEHYDRODOLICHYL DIPHOSPHATE SYNTHASE COMPLEX SUBUNIT NUS1"/>
    <property type="match status" value="1"/>
</dbReference>
<keyword evidence="3" id="KW-1185">Reference proteome</keyword>
<dbReference type="InterPro" id="IPR036424">
    <property type="entry name" value="UPP_synth-like_sf"/>
</dbReference>
<keyword evidence="1" id="KW-1133">Transmembrane helix</keyword>
<feature type="transmembrane region" description="Helical" evidence="1">
    <location>
        <begin position="12"/>
        <end position="31"/>
    </location>
</feature>
<dbReference type="InterPro" id="IPR038887">
    <property type="entry name" value="Nus1/NgBR"/>
</dbReference>
<dbReference type="PANTHER" id="PTHR21528:SF6">
    <property type="entry name" value="DITRANS,POLYCIS-POLYPRENYL DIPHOSPHATE SYNTHASE [(2E,6E)-FARNESYLDIPHOSPHATE SPECIFIC]"/>
    <property type="match status" value="1"/>
</dbReference>
<dbReference type="EMBL" id="JACEFO010001965">
    <property type="protein sequence ID" value="KAF8691411.1"/>
    <property type="molecule type" value="Genomic_DNA"/>
</dbReference>
<keyword evidence="1" id="KW-0812">Transmembrane</keyword>
<evidence type="ECO:0000313" key="2">
    <source>
        <dbReference type="EMBL" id="KAF8691411.1"/>
    </source>
</evidence>
<reference evidence="2" key="1">
    <citation type="submission" date="2020-07" db="EMBL/GenBank/DDBJ databases">
        <title>Genome sequence and genetic diversity analysis of an under-domesticated orphan crop, white fonio (Digitaria exilis).</title>
        <authorList>
            <person name="Bennetzen J.L."/>
            <person name="Chen S."/>
            <person name="Ma X."/>
            <person name="Wang X."/>
            <person name="Yssel A.E.J."/>
            <person name="Chaluvadi S.R."/>
            <person name="Johnson M."/>
            <person name="Gangashetty P."/>
            <person name="Hamidou F."/>
            <person name="Sanogo M.D."/>
            <person name="Zwaenepoel A."/>
            <person name="Wallace J."/>
            <person name="Van De Peer Y."/>
            <person name="Van Deynze A."/>
        </authorList>
    </citation>
    <scope>NUCLEOTIDE SEQUENCE</scope>
    <source>
        <tissue evidence="2">Leaves</tissue>
    </source>
</reference>
<dbReference type="AlphaFoldDB" id="A0A835BEM2"/>
<protein>
    <submittedName>
        <fullName evidence="2">Uncharacterized protein</fullName>
    </submittedName>
</protein>
<sequence length="244" mass="27264">MQIFWSSMILKPILGWLWCLIHLAIGLFYSWSCLSNKLECFLMSFELLSKNQILHLERLKCLGVVVDSREAKNVMEVKQLLHWLSTIGIKYVVLYDREGVAMSIFFLHASLIGLGVIKESIEPGIETSRDENPIKFSDVCGNTKSSHYSHGGMVIECLSGSHGKEGIAKAASLLYSVSCKGCNKYTTNTRGYEKIDTVFTEADMACALRAVGSGGPEPDLLLVYGPVRCHLGFPAWRLRYTEIM</sequence>
<comment type="caution">
    <text evidence="2">The sequence shown here is derived from an EMBL/GenBank/DDBJ whole genome shotgun (WGS) entry which is preliminary data.</text>
</comment>
<dbReference type="OrthoDB" id="19639at2759"/>
<organism evidence="2 3">
    <name type="scientific">Digitaria exilis</name>
    <dbReference type="NCBI Taxonomy" id="1010633"/>
    <lineage>
        <taxon>Eukaryota</taxon>
        <taxon>Viridiplantae</taxon>
        <taxon>Streptophyta</taxon>
        <taxon>Embryophyta</taxon>
        <taxon>Tracheophyta</taxon>
        <taxon>Spermatophyta</taxon>
        <taxon>Magnoliopsida</taxon>
        <taxon>Liliopsida</taxon>
        <taxon>Poales</taxon>
        <taxon>Poaceae</taxon>
        <taxon>PACMAD clade</taxon>
        <taxon>Panicoideae</taxon>
        <taxon>Panicodae</taxon>
        <taxon>Paniceae</taxon>
        <taxon>Anthephorinae</taxon>
        <taxon>Digitaria</taxon>
    </lineage>
</organism>